<dbReference type="RefSeq" id="WP_074921795.1">
    <property type="nucleotide sequence ID" value="NZ_CP065749.1"/>
</dbReference>
<evidence type="ECO:0000313" key="3">
    <source>
        <dbReference type="Proteomes" id="UP000183417"/>
    </source>
</evidence>
<reference evidence="2 3" key="1">
    <citation type="submission" date="2016-10" db="EMBL/GenBank/DDBJ databases">
        <authorList>
            <person name="de Groot N.N."/>
        </authorList>
    </citation>
    <scope>NUCLEOTIDE SEQUENCE [LARGE SCALE GENOMIC DNA]</scope>
    <source>
        <strain evidence="2 3">LMG 24775</strain>
    </source>
</reference>
<dbReference type="EMBL" id="CP065749">
    <property type="protein sequence ID" value="QPS84931.1"/>
    <property type="molecule type" value="Genomic_DNA"/>
</dbReference>
<organism evidence="2 3">
    <name type="scientific">Delftia lacustris</name>
    <dbReference type="NCBI Taxonomy" id="558537"/>
    <lineage>
        <taxon>Bacteria</taxon>
        <taxon>Pseudomonadati</taxon>
        <taxon>Pseudomonadota</taxon>
        <taxon>Betaproteobacteria</taxon>
        <taxon>Burkholderiales</taxon>
        <taxon>Comamonadaceae</taxon>
        <taxon>Delftia</taxon>
    </lineage>
</organism>
<accession>A0A1H3MU47</accession>
<dbReference type="AlphaFoldDB" id="A0A1H3MU47"/>
<dbReference type="KEGG" id="dla:I6G47_32815"/>
<dbReference type="Proteomes" id="UP000183417">
    <property type="component" value="Unassembled WGS sequence"/>
</dbReference>
<sequence>MLGRKKADLVISEPDVQAALDHLRGLPFRPAAPAAWDRKRLLDQIGAVTAKVEVGDCLDVAPGVYAIIKPFGVDLLRGEGGSDGRLQVWLCVRAWGTDPERVTSLN</sequence>
<dbReference type="EMBL" id="FNPE01000008">
    <property type="protein sequence ID" value="SDY80201.1"/>
    <property type="molecule type" value="Genomic_DNA"/>
</dbReference>
<keyword evidence="1" id="KW-0614">Plasmid</keyword>
<evidence type="ECO:0000313" key="1">
    <source>
        <dbReference type="EMBL" id="QPS84931.1"/>
    </source>
</evidence>
<reference evidence="1 4" key="2">
    <citation type="submission" date="2020-12" db="EMBL/GenBank/DDBJ databases">
        <title>FDA dAtabase for Regulatory Grade micrObial Sequences (FDA-ARGOS): Supporting development and validation of Infectious Disease Dx tests.</title>
        <authorList>
            <person name="Sproer C."/>
            <person name="Gronow S."/>
            <person name="Severitt S."/>
            <person name="Schroder I."/>
            <person name="Tallon L."/>
            <person name="Sadzewicz L."/>
            <person name="Zhao X."/>
            <person name="Boylan J."/>
            <person name="Ott S."/>
            <person name="Bowen H."/>
            <person name="Vavikolanu K."/>
            <person name="Mehta A."/>
            <person name="Aluvathingal J."/>
            <person name="Nadendla S."/>
            <person name="Lowell S."/>
            <person name="Myers T."/>
            <person name="Yan Y."/>
            <person name="Sichtig H."/>
        </authorList>
    </citation>
    <scope>NUCLEOTIDE SEQUENCE [LARGE SCALE GENOMIC DNA]</scope>
    <source>
        <strain evidence="1 4">FDAARGOS_890</strain>
        <plasmid evidence="1 4">unnamed</plasmid>
    </source>
</reference>
<dbReference type="GeneID" id="94688969"/>
<evidence type="ECO:0000313" key="2">
    <source>
        <dbReference type="EMBL" id="SDY80201.1"/>
    </source>
</evidence>
<dbReference type="Proteomes" id="UP000595064">
    <property type="component" value="Plasmid unnamed"/>
</dbReference>
<proteinExistence type="predicted"/>
<keyword evidence="4" id="KW-1185">Reference proteome</keyword>
<protein>
    <submittedName>
        <fullName evidence="2">Uncharacterized protein</fullName>
    </submittedName>
</protein>
<evidence type="ECO:0000313" key="4">
    <source>
        <dbReference type="Proteomes" id="UP000595064"/>
    </source>
</evidence>
<geneLocation type="plasmid" evidence="1 4">
    <name>unnamed</name>
</geneLocation>
<gene>
    <name evidence="1" type="ORF">I6G47_32815</name>
    <name evidence="2" type="ORF">SAMN05421547_10845</name>
</gene>
<name>A0A1H3MU47_9BURK</name>